<proteinExistence type="predicted"/>
<evidence type="ECO:0000313" key="5">
    <source>
        <dbReference type="Proteomes" id="UP000580344"/>
    </source>
</evidence>
<evidence type="ECO:0000313" key="4">
    <source>
        <dbReference type="EMBL" id="NOJ75387.1"/>
    </source>
</evidence>
<dbReference type="PANTHER" id="PTHR30349">
    <property type="entry name" value="PHAGE INTEGRASE-RELATED"/>
    <property type="match status" value="1"/>
</dbReference>
<evidence type="ECO:0000256" key="2">
    <source>
        <dbReference type="ARBA" id="ARBA00023172"/>
    </source>
</evidence>
<dbReference type="InterPro" id="IPR013762">
    <property type="entry name" value="Integrase-like_cat_sf"/>
</dbReference>
<dbReference type="InterPro" id="IPR011010">
    <property type="entry name" value="DNA_brk_join_enz"/>
</dbReference>
<dbReference type="Pfam" id="PF17293">
    <property type="entry name" value="Arm-DNA-bind_5"/>
    <property type="match status" value="1"/>
</dbReference>
<dbReference type="InterPro" id="IPR035386">
    <property type="entry name" value="Arm-DNA-bind_5"/>
</dbReference>
<accession>A0ABX1WL79</accession>
<dbReference type="SUPFAM" id="SSF56349">
    <property type="entry name" value="DNA breaking-rejoining enzymes"/>
    <property type="match status" value="1"/>
</dbReference>
<feature type="domain" description="Arm DNA-binding" evidence="3">
    <location>
        <begin position="9"/>
        <end position="67"/>
    </location>
</feature>
<reference evidence="4 5" key="1">
    <citation type="submission" date="2020-05" db="EMBL/GenBank/DDBJ databases">
        <title>Tigecycline resistant gene in Empedobacter stercoris.</title>
        <authorList>
            <person name="Chen Y."/>
            <person name="Cheng Y."/>
            <person name="Zhou K."/>
        </authorList>
    </citation>
    <scope>NUCLEOTIDE SEQUENCE [LARGE SCALE GENOMIC DNA]</scope>
    <source>
        <strain evidence="4 5">ES202</strain>
    </source>
</reference>
<protein>
    <recommendedName>
        <fullName evidence="3">Arm DNA-binding domain-containing protein</fullName>
    </recommendedName>
</protein>
<sequence>MATVNYSLLTKSESAQIYIRFSIDRERRFRIKTGQTVNPSNWSDKTKLPKTSSVELKNLKTDLVNLQAFVLNEYNSDYSKGIVFSKEWLQNKVDAYYNRLDEKIDLNYISNYIQYFIDNRKLSQDFKETTNQKFKTLQSKISSFEKSINKNYLLKDFDQRLFNEFRGWLINVNNLQLSTANRTLKNLKTILRDARFNGYTINHQVDGIKLEVPKSKKIYLSFDEIATIKKKTFLDMTLNYAKDWLIIGCNVGQRVGDLMKMNKNQIFTRTNSDGKEFEFIELTQEKTGQNVTIPISQEVKEILSKYNGNFPPVFSDVPSSNATLFNRHIKTVCEIANINDEVKGLVYNDTLKKNELVKTEKYNLVSSHICRRSFATNHYADKRFPTPLIMAITGHKTERVFLDYIGKNQTDYAMEMAETFAEIETLKQVN</sequence>
<evidence type="ECO:0000259" key="3">
    <source>
        <dbReference type="Pfam" id="PF17293"/>
    </source>
</evidence>
<keyword evidence="5" id="KW-1185">Reference proteome</keyword>
<dbReference type="PANTHER" id="PTHR30349:SF64">
    <property type="entry name" value="PROPHAGE INTEGRASE INTD-RELATED"/>
    <property type="match status" value="1"/>
</dbReference>
<organism evidence="4 5">
    <name type="scientific">Empedobacter stercoris</name>
    <dbReference type="NCBI Taxonomy" id="1628248"/>
    <lineage>
        <taxon>Bacteria</taxon>
        <taxon>Pseudomonadati</taxon>
        <taxon>Bacteroidota</taxon>
        <taxon>Flavobacteriia</taxon>
        <taxon>Flavobacteriales</taxon>
        <taxon>Weeksellaceae</taxon>
        <taxon>Empedobacter</taxon>
    </lineage>
</organism>
<dbReference type="InterPro" id="IPR010998">
    <property type="entry name" value="Integrase_recombinase_N"/>
</dbReference>
<comment type="caution">
    <text evidence="4">The sequence shown here is derived from an EMBL/GenBank/DDBJ whole genome shotgun (WGS) entry which is preliminary data.</text>
</comment>
<name>A0ABX1WL79_9FLAO</name>
<dbReference type="Gene3D" id="1.10.443.10">
    <property type="entry name" value="Intergrase catalytic core"/>
    <property type="match status" value="1"/>
</dbReference>
<dbReference type="InterPro" id="IPR050090">
    <property type="entry name" value="Tyrosine_recombinase_XerCD"/>
</dbReference>
<keyword evidence="2" id="KW-0233">DNA recombination</keyword>
<dbReference type="Proteomes" id="UP000580344">
    <property type="component" value="Unassembled WGS sequence"/>
</dbReference>
<dbReference type="EMBL" id="JABFOQ010000010">
    <property type="protein sequence ID" value="NOJ75387.1"/>
    <property type="molecule type" value="Genomic_DNA"/>
</dbReference>
<dbReference type="Gene3D" id="1.10.150.130">
    <property type="match status" value="1"/>
</dbReference>
<evidence type="ECO:0000256" key="1">
    <source>
        <dbReference type="ARBA" id="ARBA00023125"/>
    </source>
</evidence>
<dbReference type="RefSeq" id="WP_171622706.1">
    <property type="nucleotide sequence ID" value="NZ_JABFOQ010000010.1"/>
</dbReference>
<keyword evidence="1" id="KW-0238">DNA-binding</keyword>
<gene>
    <name evidence="4" type="ORF">HMH06_05985</name>
</gene>